<keyword evidence="5 9" id="KW-0547">Nucleotide-binding</keyword>
<dbReference type="InterPro" id="IPR017441">
    <property type="entry name" value="Protein_kinase_ATP_BS"/>
</dbReference>
<dbReference type="InterPro" id="IPR052059">
    <property type="entry name" value="CR_Ser/Thr_kinase"/>
</dbReference>
<evidence type="ECO:0000256" key="5">
    <source>
        <dbReference type="ARBA" id="ARBA00022741"/>
    </source>
</evidence>
<dbReference type="InterPro" id="IPR011009">
    <property type="entry name" value="Kinase-like_dom_sf"/>
</dbReference>
<evidence type="ECO:0000313" key="14">
    <source>
        <dbReference type="EMBL" id="KAL0294140.1"/>
    </source>
</evidence>
<reference evidence="14" key="1">
    <citation type="submission" date="2020-06" db="EMBL/GenBank/DDBJ databases">
        <authorList>
            <person name="Li T."/>
            <person name="Hu X."/>
            <person name="Zhang T."/>
            <person name="Song X."/>
            <person name="Zhang H."/>
            <person name="Dai N."/>
            <person name="Sheng W."/>
            <person name="Hou X."/>
            <person name="Wei L."/>
        </authorList>
    </citation>
    <scope>NUCLEOTIDE SEQUENCE</scope>
    <source>
        <strain evidence="14">KEN8</strain>
        <tissue evidence="14">Leaf</tissue>
    </source>
</reference>
<dbReference type="PROSITE" id="PS50011">
    <property type="entry name" value="PROTEIN_KINASE_DOM"/>
    <property type="match status" value="1"/>
</dbReference>
<evidence type="ECO:0000256" key="1">
    <source>
        <dbReference type="ARBA" id="ARBA00022527"/>
    </source>
</evidence>
<evidence type="ECO:0000256" key="2">
    <source>
        <dbReference type="ARBA" id="ARBA00022679"/>
    </source>
</evidence>
<keyword evidence="11" id="KW-0812">Transmembrane</keyword>
<dbReference type="AlphaFoldDB" id="A0AAW2JHR9"/>
<dbReference type="Gene3D" id="3.30.430.20">
    <property type="entry name" value="Gnk2 domain, C-X8-C-X2-C motif"/>
    <property type="match status" value="1"/>
</dbReference>
<evidence type="ECO:0000256" key="10">
    <source>
        <dbReference type="SAM" id="MobiDB-lite"/>
    </source>
</evidence>
<accession>A0AAW2JHR9</accession>
<proteinExistence type="predicted"/>
<evidence type="ECO:0000256" key="6">
    <source>
        <dbReference type="ARBA" id="ARBA00022777"/>
    </source>
</evidence>
<evidence type="ECO:0000256" key="8">
    <source>
        <dbReference type="ARBA" id="ARBA00023170"/>
    </source>
</evidence>
<keyword evidence="11" id="KW-1133">Transmembrane helix</keyword>
<evidence type="ECO:0000256" key="9">
    <source>
        <dbReference type="PROSITE-ProRule" id="PRU10141"/>
    </source>
</evidence>
<organism evidence="14">
    <name type="scientific">Sesamum calycinum</name>
    <dbReference type="NCBI Taxonomy" id="2727403"/>
    <lineage>
        <taxon>Eukaryota</taxon>
        <taxon>Viridiplantae</taxon>
        <taxon>Streptophyta</taxon>
        <taxon>Embryophyta</taxon>
        <taxon>Tracheophyta</taxon>
        <taxon>Spermatophyta</taxon>
        <taxon>Magnoliopsida</taxon>
        <taxon>eudicotyledons</taxon>
        <taxon>Gunneridae</taxon>
        <taxon>Pentapetalae</taxon>
        <taxon>asterids</taxon>
        <taxon>lamiids</taxon>
        <taxon>Lamiales</taxon>
        <taxon>Pedaliaceae</taxon>
        <taxon>Sesamum</taxon>
    </lineage>
</organism>
<dbReference type="Pfam" id="PF01657">
    <property type="entry name" value="Stress-antifung"/>
    <property type="match status" value="1"/>
</dbReference>
<dbReference type="InterPro" id="IPR038408">
    <property type="entry name" value="GNK2_sf"/>
</dbReference>
<feature type="domain" description="Gnk2-homologous" evidence="13">
    <location>
        <begin position="1"/>
        <end position="71"/>
    </location>
</feature>
<keyword evidence="8 14" id="KW-0675">Receptor</keyword>
<feature type="transmembrane region" description="Helical" evidence="11">
    <location>
        <begin position="95"/>
        <end position="117"/>
    </location>
</feature>
<dbReference type="PROSITE" id="PS51473">
    <property type="entry name" value="GNK2"/>
    <property type="match status" value="1"/>
</dbReference>
<dbReference type="Gene3D" id="3.30.200.20">
    <property type="entry name" value="Phosphorylase Kinase, domain 1"/>
    <property type="match status" value="1"/>
</dbReference>
<dbReference type="PANTHER" id="PTHR47973">
    <property type="entry name" value="CYSTEINE-RICH RECEPTOR-LIKE PROTEIN KINASE 3"/>
    <property type="match status" value="1"/>
</dbReference>
<feature type="compositionally biased region" description="Low complexity" evidence="10">
    <location>
        <begin position="407"/>
        <end position="433"/>
    </location>
</feature>
<reference evidence="14" key="2">
    <citation type="journal article" date="2024" name="Plant">
        <title>Genomic evolution and insights into agronomic trait innovations of Sesamum species.</title>
        <authorList>
            <person name="Miao H."/>
            <person name="Wang L."/>
            <person name="Qu L."/>
            <person name="Liu H."/>
            <person name="Sun Y."/>
            <person name="Le M."/>
            <person name="Wang Q."/>
            <person name="Wei S."/>
            <person name="Zheng Y."/>
            <person name="Lin W."/>
            <person name="Duan Y."/>
            <person name="Cao H."/>
            <person name="Xiong S."/>
            <person name="Wang X."/>
            <person name="Wei L."/>
            <person name="Li C."/>
            <person name="Ma Q."/>
            <person name="Ju M."/>
            <person name="Zhao R."/>
            <person name="Li G."/>
            <person name="Mu C."/>
            <person name="Tian Q."/>
            <person name="Mei H."/>
            <person name="Zhang T."/>
            <person name="Gao T."/>
            <person name="Zhang H."/>
        </authorList>
    </citation>
    <scope>NUCLEOTIDE SEQUENCE</scope>
    <source>
        <strain evidence="14">KEN8</strain>
    </source>
</reference>
<feature type="binding site" evidence="9">
    <location>
        <position position="184"/>
    </location>
    <ligand>
        <name>ATP</name>
        <dbReference type="ChEBI" id="CHEBI:30616"/>
    </ligand>
</feature>
<evidence type="ECO:0000256" key="4">
    <source>
        <dbReference type="ARBA" id="ARBA00022737"/>
    </source>
</evidence>
<dbReference type="EMBL" id="JACGWM010001246">
    <property type="protein sequence ID" value="KAL0294140.1"/>
    <property type="molecule type" value="Genomic_DNA"/>
</dbReference>
<evidence type="ECO:0000256" key="11">
    <source>
        <dbReference type="SAM" id="Phobius"/>
    </source>
</evidence>
<keyword evidence="1" id="KW-0723">Serine/threonine-protein kinase</keyword>
<dbReference type="PROSITE" id="PS00107">
    <property type="entry name" value="PROTEIN_KINASE_ATP"/>
    <property type="match status" value="1"/>
</dbReference>
<keyword evidence="11" id="KW-0472">Membrane</keyword>
<feature type="domain" description="Protein kinase" evidence="12">
    <location>
        <begin position="155"/>
        <end position="399"/>
    </location>
</feature>
<dbReference type="CDD" id="cd23509">
    <property type="entry name" value="Gnk2-like"/>
    <property type="match status" value="1"/>
</dbReference>
<keyword evidence="7 9" id="KW-0067">ATP-binding</keyword>
<dbReference type="InterPro" id="IPR002902">
    <property type="entry name" value="GNK2"/>
</dbReference>
<keyword evidence="4" id="KW-0677">Repeat</keyword>
<dbReference type="SUPFAM" id="SSF56112">
    <property type="entry name" value="Protein kinase-like (PK-like)"/>
    <property type="match status" value="1"/>
</dbReference>
<dbReference type="Pfam" id="PF07714">
    <property type="entry name" value="PK_Tyr_Ser-Thr"/>
    <property type="match status" value="1"/>
</dbReference>
<keyword evidence="3" id="KW-0732">Signal</keyword>
<keyword evidence="2" id="KW-0808">Transferase</keyword>
<dbReference type="Gene3D" id="1.10.510.10">
    <property type="entry name" value="Transferase(Phosphotransferase) domain 1"/>
    <property type="match status" value="1"/>
</dbReference>
<feature type="non-terminal residue" evidence="14">
    <location>
        <position position="1"/>
    </location>
</feature>
<dbReference type="InterPro" id="IPR001245">
    <property type="entry name" value="Ser-Thr/Tyr_kinase_cat_dom"/>
</dbReference>
<evidence type="ECO:0000256" key="3">
    <source>
        <dbReference type="ARBA" id="ARBA00022729"/>
    </source>
</evidence>
<protein>
    <submittedName>
        <fullName evidence="14">Cysteine-rich receptor-like protein kinase</fullName>
    </submittedName>
</protein>
<dbReference type="FunFam" id="3.30.200.20:FF:000177">
    <property type="entry name" value="Cysteine-rich receptor-like protein kinase 2"/>
    <property type="match status" value="1"/>
</dbReference>
<name>A0AAW2JHR9_9LAMI</name>
<dbReference type="GO" id="GO:0004674">
    <property type="term" value="F:protein serine/threonine kinase activity"/>
    <property type="evidence" value="ECO:0007669"/>
    <property type="project" value="UniProtKB-KW"/>
</dbReference>
<dbReference type="GO" id="GO:0005524">
    <property type="term" value="F:ATP binding"/>
    <property type="evidence" value="ECO:0007669"/>
    <property type="project" value="UniProtKB-UniRule"/>
</dbReference>
<evidence type="ECO:0000259" key="13">
    <source>
        <dbReference type="PROSITE" id="PS51473"/>
    </source>
</evidence>
<keyword evidence="6 14" id="KW-0418">Kinase</keyword>
<feature type="region of interest" description="Disordered" evidence="10">
    <location>
        <begin position="388"/>
        <end position="433"/>
    </location>
</feature>
<evidence type="ECO:0000259" key="12">
    <source>
        <dbReference type="PROSITE" id="PS50011"/>
    </source>
</evidence>
<comment type="caution">
    <text evidence="14">The sequence shown here is derived from an EMBL/GenBank/DDBJ whole genome shotgun (WGS) entry which is preliminary data.</text>
</comment>
<dbReference type="InterPro" id="IPR000719">
    <property type="entry name" value="Prot_kinase_dom"/>
</dbReference>
<sequence>LTAFFAATKREVTNGGNLTIYGVAQCAETVTPSGCLDCLTVAYKNLQGCLPDADGRAIDAACFLRYSDTPFFADNQTLDITPFLRGGGDSSKKKAIIGGVVGGGGLVLILLAVFLWYKFSRKPKATVRGNILGATELQGPNIYSYKDLKAATNNFSEENKLGEGGFGDVYKATLKNGNIIAVKKLDISSGRAKADFETEVRLISNVHHRNLVRLLGYCSKGSELLLVYEYMANGSLDRFLRNILLDDDFQTKIADFGLARLLPENQSHVSTKFAGTLGYTAPEYAIGGHLSEKVDTYSFGVVILEIISGRRSSDMNADSDTGFLLEEAWKLYESGMHLKLADETLNSSEYTAEEVKKLVEIALTCTQSPAASRPTMSEVLVMLLGDRSAEQKGPTRPSFSYGNRGFADTTTTTNSTGSSNSNATASITQFTGR</sequence>
<evidence type="ECO:0000256" key="7">
    <source>
        <dbReference type="ARBA" id="ARBA00022840"/>
    </source>
</evidence>
<gene>
    <name evidence="14" type="ORF">Scaly_2573500</name>
</gene>